<dbReference type="Gene3D" id="1.25.40.90">
    <property type="match status" value="1"/>
</dbReference>
<dbReference type="EMBL" id="AP028214">
    <property type="protein sequence ID" value="BEI90153.1"/>
    <property type="molecule type" value="Genomic_DNA"/>
</dbReference>
<dbReference type="SMART" id="SM00288">
    <property type="entry name" value="VHS"/>
    <property type="match status" value="1"/>
</dbReference>
<keyword evidence="3" id="KW-0653">Protein transport</keyword>
<evidence type="ECO:0000256" key="4">
    <source>
        <dbReference type="ARBA" id="ARBA00023034"/>
    </source>
</evidence>
<feature type="region of interest" description="Disordered" evidence="6">
    <location>
        <begin position="341"/>
        <end position="535"/>
    </location>
</feature>
<dbReference type="InterPro" id="IPR008942">
    <property type="entry name" value="ENTH_VHS"/>
</dbReference>
<dbReference type="SUPFAM" id="SSF89009">
    <property type="entry name" value="GAT-like domain"/>
    <property type="match status" value="1"/>
</dbReference>
<feature type="compositionally biased region" description="Low complexity" evidence="6">
    <location>
        <begin position="458"/>
        <end position="490"/>
    </location>
</feature>
<feature type="domain" description="GAT" evidence="8">
    <location>
        <begin position="186"/>
        <end position="315"/>
    </location>
</feature>
<organism evidence="9 10">
    <name type="scientific">Cutaneotrichosporon cavernicola</name>
    <dbReference type="NCBI Taxonomy" id="279322"/>
    <lineage>
        <taxon>Eukaryota</taxon>
        <taxon>Fungi</taxon>
        <taxon>Dikarya</taxon>
        <taxon>Basidiomycota</taxon>
        <taxon>Agaricomycotina</taxon>
        <taxon>Tremellomycetes</taxon>
        <taxon>Trichosporonales</taxon>
        <taxon>Trichosporonaceae</taxon>
        <taxon>Cutaneotrichosporon</taxon>
    </lineage>
</organism>
<dbReference type="Gene3D" id="1.20.58.160">
    <property type="match status" value="1"/>
</dbReference>
<dbReference type="InterPro" id="IPR002014">
    <property type="entry name" value="VHS_dom"/>
</dbReference>
<dbReference type="SUPFAM" id="SSF48464">
    <property type="entry name" value="ENTH/VHS domain"/>
    <property type="match status" value="1"/>
</dbReference>
<dbReference type="GO" id="GO:0035091">
    <property type="term" value="F:phosphatidylinositol binding"/>
    <property type="evidence" value="ECO:0007669"/>
    <property type="project" value="InterPro"/>
</dbReference>
<comment type="subcellular location">
    <subcellularLocation>
        <location evidence="1">Golgi apparatus</location>
        <location evidence="1">trans-Golgi network</location>
    </subcellularLocation>
</comment>
<evidence type="ECO:0000259" key="7">
    <source>
        <dbReference type="PROSITE" id="PS50179"/>
    </source>
</evidence>
<dbReference type="PROSITE" id="PS50179">
    <property type="entry name" value="VHS"/>
    <property type="match status" value="1"/>
</dbReference>
<dbReference type="InterPro" id="IPR004152">
    <property type="entry name" value="GAT_dom"/>
</dbReference>
<evidence type="ECO:0000313" key="10">
    <source>
        <dbReference type="Proteomes" id="UP001233271"/>
    </source>
</evidence>
<gene>
    <name evidence="9" type="primary">GGA2</name>
    <name evidence="9" type="ORF">CcaverHIS019_0302230</name>
</gene>
<evidence type="ECO:0000256" key="3">
    <source>
        <dbReference type="ARBA" id="ARBA00022927"/>
    </source>
</evidence>
<evidence type="ECO:0000256" key="2">
    <source>
        <dbReference type="ARBA" id="ARBA00022448"/>
    </source>
</evidence>
<dbReference type="RefSeq" id="XP_060455419.1">
    <property type="nucleotide sequence ID" value="XM_060598646.1"/>
</dbReference>
<dbReference type="Proteomes" id="UP001233271">
    <property type="component" value="Chromosome 3"/>
</dbReference>
<evidence type="ECO:0000256" key="5">
    <source>
        <dbReference type="ARBA" id="ARBA00053552"/>
    </source>
</evidence>
<evidence type="ECO:0000256" key="6">
    <source>
        <dbReference type="SAM" id="MobiDB-lite"/>
    </source>
</evidence>
<dbReference type="GO" id="GO:0043130">
    <property type="term" value="F:ubiquitin binding"/>
    <property type="evidence" value="ECO:0007669"/>
    <property type="project" value="InterPro"/>
</dbReference>
<dbReference type="GO" id="GO:0005802">
    <property type="term" value="C:trans-Golgi network"/>
    <property type="evidence" value="ECO:0007669"/>
    <property type="project" value="TreeGrafter"/>
</dbReference>
<dbReference type="KEGG" id="ccac:CcaHIS019_0302230"/>
<sequence>MLASGSSPWTRRSAVQALVDQACDPTLMSANDVVNIELAEAINKKKANSAREATQALLVYINSRNPNQSLIALNVLDHLVKSCGYPIHLQISTKEFLNELVRRFPERPPMVVGRVMARILELIHEWKNTICVASKNKDDLVHIRDMHRLLSYKGYRFKPFDAARAMATRNPNEDLKSPEELEDEDRNAKQAKLQELIRRATPRDLAAAQELMKQLAGAEPDKAVDYEKQTVSELEKVQSKAILLNDMLDNAKEGERVGVEGDVYDQVAAACRGARPRIQKWIENDTGEHEGLMDRLLMCNDLINSALDRFEAAKRGDWGAAQTIAQQSNPAKKANDLISFDAFGDDEDTGGVSLPSGGDAAPSSSNPGFTAGGLPLDLFAPSPSHSPAPAAGPSQPNRTNPMDFFNVSSSSPQPQQQQQQQFGGMGMGGLGGFQQPPPLQQQQQWGQQSGGTGGFGGPQQQWTQPQQQQQQWAQQTQQQWGQPQQQFGSPALTPNATGYAAPSPPTNGTSSPRPAQQQQPPKKNDAFADLVDLMG</sequence>
<feature type="compositionally biased region" description="Low complexity" evidence="6">
    <location>
        <begin position="380"/>
        <end position="396"/>
    </location>
</feature>
<dbReference type="GO" id="GO:0043328">
    <property type="term" value="P:protein transport to vacuole involved in ubiquitin-dependent protein catabolic process via the multivesicular body sorting pathway"/>
    <property type="evidence" value="ECO:0007669"/>
    <property type="project" value="TreeGrafter"/>
</dbReference>
<name>A0AA48IIV9_9TREE</name>
<feature type="domain" description="VHS" evidence="7">
    <location>
        <begin position="22"/>
        <end position="158"/>
    </location>
</feature>
<dbReference type="GeneID" id="85494024"/>
<comment type="function">
    <text evidence="5">May play a role in the regulation of membrane traffic through the trans-Golgi network.</text>
</comment>
<keyword evidence="10" id="KW-1185">Reference proteome</keyword>
<dbReference type="GO" id="GO:0006896">
    <property type="term" value="P:Golgi to vacuole transport"/>
    <property type="evidence" value="ECO:0007669"/>
    <property type="project" value="TreeGrafter"/>
</dbReference>
<dbReference type="GO" id="GO:0006895">
    <property type="term" value="P:Golgi to endosome transport"/>
    <property type="evidence" value="ECO:0007669"/>
    <property type="project" value="UniProtKB-ARBA"/>
</dbReference>
<dbReference type="PROSITE" id="PS50909">
    <property type="entry name" value="GAT"/>
    <property type="match status" value="1"/>
</dbReference>
<dbReference type="PANTHER" id="PTHR47180:SF1">
    <property type="entry name" value="ADP-RIBOSYLATION FACTOR-BINDING PROTEIN GGA1-RELATED"/>
    <property type="match status" value="1"/>
</dbReference>
<feature type="compositionally biased region" description="Gly residues" evidence="6">
    <location>
        <begin position="448"/>
        <end position="457"/>
    </location>
</feature>
<dbReference type="InterPro" id="IPR038425">
    <property type="entry name" value="GAT_sf"/>
</dbReference>
<dbReference type="FunFam" id="1.20.58.160:FF:000005">
    <property type="entry name" value="Unplaced genomic scaffold supercont1.2, whole genome shotgun sequence"/>
    <property type="match status" value="1"/>
</dbReference>
<dbReference type="FunFam" id="1.25.40.90:FF:000008">
    <property type="entry name" value="VHS domain protein"/>
    <property type="match status" value="1"/>
</dbReference>
<dbReference type="Pfam" id="PF00790">
    <property type="entry name" value="VHS"/>
    <property type="match status" value="1"/>
</dbReference>
<dbReference type="GO" id="GO:0005829">
    <property type="term" value="C:cytosol"/>
    <property type="evidence" value="ECO:0007669"/>
    <property type="project" value="GOC"/>
</dbReference>
<proteinExistence type="predicted"/>
<dbReference type="Pfam" id="PF03127">
    <property type="entry name" value="GAT"/>
    <property type="match status" value="1"/>
</dbReference>
<reference evidence="9" key="1">
    <citation type="journal article" date="2023" name="BMC Genomics">
        <title>Chromosome-level genome assemblies of Cutaneotrichosporon spp. (Trichosporonales, Basidiomycota) reveal imbalanced evolution between nucleotide sequences and chromosome synteny.</title>
        <authorList>
            <person name="Kobayashi Y."/>
            <person name="Kayamori A."/>
            <person name="Aoki K."/>
            <person name="Shiwa Y."/>
            <person name="Matsutani M."/>
            <person name="Fujita N."/>
            <person name="Sugita T."/>
            <person name="Iwasaki W."/>
            <person name="Tanaka N."/>
            <person name="Takashima M."/>
        </authorList>
    </citation>
    <scope>NUCLEOTIDE SEQUENCE</scope>
    <source>
        <strain evidence="9">HIS019</strain>
    </source>
</reference>
<dbReference type="AlphaFoldDB" id="A0AA48IIV9"/>
<protein>
    <recommendedName>
        <fullName evidence="11">VHS-domain-containing protein</fullName>
    </recommendedName>
</protein>
<evidence type="ECO:0000256" key="1">
    <source>
        <dbReference type="ARBA" id="ARBA00004601"/>
    </source>
</evidence>
<evidence type="ECO:0008006" key="11">
    <source>
        <dbReference type="Google" id="ProtNLM"/>
    </source>
</evidence>
<accession>A0AA48IIV9</accession>
<dbReference type="PANTHER" id="PTHR47180">
    <property type="entry name" value="ADP-RIBOSYLATION FACTOR-BINDING PROTEIN GGA1-RELATED"/>
    <property type="match status" value="1"/>
</dbReference>
<feature type="compositionally biased region" description="Low complexity" evidence="6">
    <location>
        <begin position="512"/>
        <end position="521"/>
    </location>
</feature>
<feature type="compositionally biased region" description="Gly residues" evidence="6">
    <location>
        <begin position="423"/>
        <end position="432"/>
    </location>
</feature>
<dbReference type="CDD" id="cd14235">
    <property type="entry name" value="GAT_GGA_fungi"/>
    <property type="match status" value="1"/>
</dbReference>
<keyword evidence="4" id="KW-0333">Golgi apparatus</keyword>
<keyword evidence="2" id="KW-0813">Transport</keyword>
<dbReference type="CDD" id="cd16998">
    <property type="entry name" value="VHS_GGA_fungi"/>
    <property type="match status" value="1"/>
</dbReference>
<dbReference type="InterPro" id="IPR052653">
    <property type="entry name" value="ARF-binding"/>
</dbReference>
<evidence type="ECO:0000313" key="9">
    <source>
        <dbReference type="EMBL" id="BEI90153.1"/>
    </source>
</evidence>
<feature type="compositionally biased region" description="Low complexity" evidence="6">
    <location>
        <begin position="412"/>
        <end position="422"/>
    </location>
</feature>
<evidence type="ECO:0000259" key="8">
    <source>
        <dbReference type="PROSITE" id="PS50909"/>
    </source>
</evidence>